<dbReference type="InterPro" id="IPR008939">
    <property type="entry name" value="Lytic_TGlycosylase_superhlx_U"/>
</dbReference>
<comment type="similarity">
    <text evidence="1">Belongs to the transglycosylase Slt family.</text>
</comment>
<dbReference type="Pfam" id="PF01464">
    <property type="entry name" value="SLT"/>
    <property type="match status" value="1"/>
</dbReference>
<proteinExistence type="inferred from homology"/>
<evidence type="ECO:0000256" key="3">
    <source>
        <dbReference type="ARBA" id="ARBA00022729"/>
    </source>
</evidence>
<dbReference type="Gene3D" id="1.25.20.10">
    <property type="entry name" value="Bacterial muramidases"/>
    <property type="match status" value="1"/>
</dbReference>
<keyword evidence="4" id="KW-0802">TPR repeat</keyword>
<dbReference type="Gene3D" id="1.10.530.10">
    <property type="match status" value="1"/>
</dbReference>
<dbReference type="PROSITE" id="PS50005">
    <property type="entry name" value="TPR"/>
    <property type="match status" value="1"/>
</dbReference>
<evidence type="ECO:0000259" key="5">
    <source>
        <dbReference type="Pfam" id="PF01464"/>
    </source>
</evidence>
<evidence type="ECO:0000313" key="7">
    <source>
        <dbReference type="Proteomes" id="UP001293791"/>
    </source>
</evidence>
<comment type="caution">
    <text evidence="6">The sequence shown here is derived from an EMBL/GenBank/DDBJ whole genome shotgun (WGS) entry which is preliminary data.</text>
</comment>
<dbReference type="EMBL" id="JARGYT010000027">
    <property type="protein sequence ID" value="MDZ5762205.1"/>
    <property type="molecule type" value="Genomic_DNA"/>
</dbReference>
<name>A0ABU5L8I4_9RICK</name>
<reference evidence="6 7" key="1">
    <citation type="submission" date="2023-02" db="EMBL/GenBank/DDBJ databases">
        <title>Host association and intracellularity evolved multiple times independently in the Rickettsiales.</title>
        <authorList>
            <person name="Castelli M."/>
            <person name="Nardi T."/>
            <person name="Gammuto L."/>
            <person name="Bellinzona G."/>
            <person name="Sabaneyeva E."/>
            <person name="Potekhin A."/>
            <person name="Serra V."/>
            <person name="Petroni G."/>
            <person name="Sassera D."/>
        </authorList>
    </citation>
    <scope>NUCLEOTIDE SEQUENCE [LARGE SCALE GENOMIC DNA]</scope>
    <source>
        <strain evidence="6 7">BOD18</strain>
    </source>
</reference>
<dbReference type="PANTHER" id="PTHR37423:SF2">
    <property type="entry name" value="MEMBRANE-BOUND LYTIC MUREIN TRANSGLYCOSYLASE C"/>
    <property type="match status" value="1"/>
</dbReference>
<dbReference type="InterPro" id="IPR019734">
    <property type="entry name" value="TPR_rpt"/>
</dbReference>
<dbReference type="Proteomes" id="UP001293791">
    <property type="component" value="Unassembled WGS sequence"/>
</dbReference>
<dbReference type="InterPro" id="IPR023346">
    <property type="entry name" value="Lysozyme-like_dom_sf"/>
</dbReference>
<keyword evidence="3" id="KW-0732">Signal</keyword>
<dbReference type="SUPFAM" id="SSF53955">
    <property type="entry name" value="Lysozyme-like"/>
    <property type="match status" value="1"/>
</dbReference>
<dbReference type="CDD" id="cd13401">
    <property type="entry name" value="Slt70-like"/>
    <property type="match status" value="1"/>
</dbReference>
<evidence type="ECO:0000256" key="1">
    <source>
        <dbReference type="ARBA" id="ARBA00007734"/>
    </source>
</evidence>
<dbReference type="PANTHER" id="PTHR37423">
    <property type="entry name" value="SOLUBLE LYTIC MUREIN TRANSGLYCOSYLASE-RELATED"/>
    <property type="match status" value="1"/>
</dbReference>
<protein>
    <submittedName>
        <fullName evidence="6">Soluble lytic murein transglycosylase</fullName>
    </submittedName>
</protein>
<accession>A0ABU5L8I4</accession>
<evidence type="ECO:0000256" key="4">
    <source>
        <dbReference type="PROSITE-ProRule" id="PRU00339"/>
    </source>
</evidence>
<dbReference type="SUPFAM" id="SSF48435">
    <property type="entry name" value="Bacterial muramidases"/>
    <property type="match status" value="1"/>
</dbReference>
<gene>
    <name evidence="6" type="ORF">Cyrtocomes_00578</name>
</gene>
<sequence length="604" mass="69240">MLIVYFRILLFLPCLCFAQICLKPIEKTNIISEKEYGLLMEFADGRGNFKNYSIIQILLNNPAIFNVMKCEIISQINFKLDLNSLKKWAKLYNHPGSKIDLIISIKSSKAPNFNKIQTLWKDRIYDKEFEDYIASNYITKFSKSAIKEKILLLLRAGKYQIATKLINNLSKKESTIYNNLIDTSSCKSDLQLNYLNNKKILEISEYAHIHCLFKAHKNELAITALKKLIQGDYNRKHFARLKLIAARLLMKKNPQEALSFLDNSSHIGHIGSMDESFLSGFINFTYIKDYDRAALHFNNMLTQSKLSSYKSHAMYWLARSYSALGDKEKAKKLFKRNASLYPTFFYGQMSIAELGEDINIYLNKNLINLSSKETSEQKAFSNQQINIINTAQLLLERGFLQKALILMDKITYKKELKQSIKDLIQCLSKNGNASLLTIISKQFANYGYGIIKEGYPINSSCTGNFQRLLSLAIIREESSFTKGAKSEAGAMGIMQILPSVASKFGIDINLFEESHNMKVGCQHIKELSEFFNNDKILIASAYNAGKSSPLRWIKDNGPLKNDIHSMINWIEEITYAETRFYVKRVLENYTIYEILARSSNETTT</sequence>
<feature type="domain" description="Transglycosylase SLT" evidence="5">
    <location>
        <begin position="466"/>
        <end position="560"/>
    </location>
</feature>
<dbReference type="RefSeq" id="WP_322497683.1">
    <property type="nucleotide sequence ID" value="NZ_JARGYT010000027.1"/>
</dbReference>
<feature type="repeat" description="TPR" evidence="4">
    <location>
        <begin position="311"/>
        <end position="344"/>
    </location>
</feature>
<keyword evidence="7" id="KW-1185">Reference proteome</keyword>
<evidence type="ECO:0000256" key="2">
    <source>
        <dbReference type="ARBA" id="ARBA00009387"/>
    </source>
</evidence>
<organism evidence="6 7">
    <name type="scientific">Candidatus Cyrtobacter comes</name>
    <dbReference type="NCBI Taxonomy" id="675776"/>
    <lineage>
        <taxon>Bacteria</taxon>
        <taxon>Pseudomonadati</taxon>
        <taxon>Pseudomonadota</taxon>
        <taxon>Alphaproteobacteria</taxon>
        <taxon>Rickettsiales</taxon>
        <taxon>Candidatus Midichloriaceae</taxon>
        <taxon>Candidatus Cyrtobacter</taxon>
    </lineage>
</organism>
<comment type="similarity">
    <text evidence="2">Belongs to the virb1 family.</text>
</comment>
<dbReference type="InterPro" id="IPR008258">
    <property type="entry name" value="Transglycosylase_SLT_dom_1"/>
</dbReference>
<evidence type="ECO:0000313" key="6">
    <source>
        <dbReference type="EMBL" id="MDZ5762205.1"/>
    </source>
</evidence>